<dbReference type="SUPFAM" id="SSF47473">
    <property type="entry name" value="EF-hand"/>
    <property type="match status" value="1"/>
</dbReference>
<keyword evidence="4 6" id="KW-0472">Membrane</keyword>
<dbReference type="InterPro" id="IPR005821">
    <property type="entry name" value="Ion_trans_dom"/>
</dbReference>
<evidence type="ECO:0000256" key="4">
    <source>
        <dbReference type="ARBA" id="ARBA00023136"/>
    </source>
</evidence>
<evidence type="ECO:0000259" key="7">
    <source>
        <dbReference type="Pfam" id="PF00520"/>
    </source>
</evidence>
<gene>
    <name evidence="8" type="ORF">SCF082_LOCUS10464</name>
</gene>
<dbReference type="EMBL" id="CAXAMM010006114">
    <property type="protein sequence ID" value="CAK9009896.1"/>
    <property type="molecule type" value="Genomic_DNA"/>
</dbReference>
<feature type="transmembrane region" description="Helical" evidence="6">
    <location>
        <begin position="102"/>
        <end position="126"/>
    </location>
</feature>
<protein>
    <submittedName>
        <fullName evidence="8">Voltage-dependent T-type calcium channel subunit alpha-1I (Voltage-gated calcium channel subunit alpha Cav3.3) (Ca(V)3.3)</fullName>
    </submittedName>
</protein>
<feature type="region of interest" description="Disordered" evidence="5">
    <location>
        <begin position="443"/>
        <end position="482"/>
    </location>
</feature>
<dbReference type="SUPFAM" id="SSF81324">
    <property type="entry name" value="Voltage-gated potassium channels"/>
    <property type="match status" value="1"/>
</dbReference>
<name>A0ABP0J6C5_9DINO</name>
<evidence type="ECO:0000256" key="1">
    <source>
        <dbReference type="ARBA" id="ARBA00004141"/>
    </source>
</evidence>
<dbReference type="PANTHER" id="PTHR10037:SF62">
    <property type="entry name" value="SODIUM CHANNEL PROTEIN 60E"/>
    <property type="match status" value="1"/>
</dbReference>
<dbReference type="Gene3D" id="1.10.287.70">
    <property type="match status" value="1"/>
</dbReference>
<dbReference type="InterPro" id="IPR011992">
    <property type="entry name" value="EF-hand-dom_pair"/>
</dbReference>
<dbReference type="InterPro" id="IPR043203">
    <property type="entry name" value="VGCC_Ca_Na"/>
</dbReference>
<proteinExistence type="predicted"/>
<sequence>MHAVRSRRKFASLKSENIDNEVKEPLAQRILQQPAFDAFFAFTVIANTVYIGFDVQHSINYPNSSEIGFHIGHYIFTLAFIVELAIRLAAQGLRFFCSEDWMWAALDTFIVISSLWDIVMDILYFWRDNGVTQGFSEMSSFKAFRIIRITRIVKAVRLMRIFRFIMALRMLITSIMHTLKSLFWAMVLLVLIMYAFAVLLAQVVNDHMLEQATGMGVTETQAVDKYFGSVQNTMLTLFMSISNGVSWEHVLAPLRVISLAWVFVYLFFIAFTYFAVLNVVTGVFCQSAIDSAQNDHAAIVQSILENKEAHLAKIKTLFQSLGGGGKEEEMNFITFPVFEEKINTPEVRDYFESLRLDIWDAWTFFKMLDMDGGGTIPLDEFLLGCLRLRGTARAVDVGRVIYDQQWVMKNFGKFQTHVEVELQTLKETLESLVEELAAPMFSSRSSAGSRASSVGSEQPKDPETVVLHTWNTSKGSLKPPTP</sequence>
<evidence type="ECO:0000256" key="6">
    <source>
        <dbReference type="SAM" id="Phobius"/>
    </source>
</evidence>
<dbReference type="Pfam" id="PF00520">
    <property type="entry name" value="Ion_trans"/>
    <property type="match status" value="1"/>
</dbReference>
<dbReference type="InterPro" id="IPR027359">
    <property type="entry name" value="Volt_channel_dom_sf"/>
</dbReference>
<dbReference type="Gene3D" id="1.10.238.10">
    <property type="entry name" value="EF-hand"/>
    <property type="match status" value="1"/>
</dbReference>
<accession>A0ABP0J6C5</accession>
<keyword evidence="2 6" id="KW-0812">Transmembrane</keyword>
<keyword evidence="9" id="KW-1185">Reference proteome</keyword>
<feature type="domain" description="Ion transport" evidence="7">
    <location>
        <begin position="34"/>
        <end position="284"/>
    </location>
</feature>
<dbReference type="Proteomes" id="UP001642464">
    <property type="component" value="Unassembled WGS sequence"/>
</dbReference>
<reference evidence="8 9" key="1">
    <citation type="submission" date="2024-02" db="EMBL/GenBank/DDBJ databases">
        <authorList>
            <person name="Chen Y."/>
            <person name="Shah S."/>
            <person name="Dougan E. K."/>
            <person name="Thang M."/>
            <person name="Chan C."/>
        </authorList>
    </citation>
    <scope>NUCLEOTIDE SEQUENCE [LARGE SCALE GENOMIC DNA]</scope>
</reference>
<evidence type="ECO:0000256" key="3">
    <source>
        <dbReference type="ARBA" id="ARBA00022989"/>
    </source>
</evidence>
<feature type="transmembrane region" description="Helical" evidence="6">
    <location>
        <begin position="182"/>
        <end position="204"/>
    </location>
</feature>
<feature type="transmembrane region" description="Helical" evidence="6">
    <location>
        <begin position="256"/>
        <end position="280"/>
    </location>
</feature>
<comment type="subcellular location">
    <subcellularLocation>
        <location evidence="1">Membrane</location>
        <topology evidence="1">Multi-pass membrane protein</topology>
    </subcellularLocation>
</comment>
<evidence type="ECO:0000256" key="5">
    <source>
        <dbReference type="SAM" id="MobiDB-lite"/>
    </source>
</evidence>
<dbReference type="Gene3D" id="1.20.120.350">
    <property type="entry name" value="Voltage-gated potassium channels. Chain C"/>
    <property type="match status" value="1"/>
</dbReference>
<comment type="caution">
    <text evidence="8">The sequence shown here is derived from an EMBL/GenBank/DDBJ whole genome shotgun (WGS) entry which is preliminary data.</text>
</comment>
<feature type="compositionally biased region" description="Low complexity" evidence="5">
    <location>
        <begin position="443"/>
        <end position="456"/>
    </location>
</feature>
<evidence type="ECO:0000256" key="2">
    <source>
        <dbReference type="ARBA" id="ARBA00022692"/>
    </source>
</evidence>
<keyword evidence="3 6" id="KW-1133">Transmembrane helix</keyword>
<organism evidence="8 9">
    <name type="scientific">Durusdinium trenchii</name>
    <dbReference type="NCBI Taxonomy" id="1381693"/>
    <lineage>
        <taxon>Eukaryota</taxon>
        <taxon>Sar</taxon>
        <taxon>Alveolata</taxon>
        <taxon>Dinophyceae</taxon>
        <taxon>Suessiales</taxon>
        <taxon>Symbiodiniaceae</taxon>
        <taxon>Durusdinium</taxon>
    </lineage>
</organism>
<evidence type="ECO:0000313" key="9">
    <source>
        <dbReference type="Proteomes" id="UP001642464"/>
    </source>
</evidence>
<feature type="transmembrane region" description="Helical" evidence="6">
    <location>
        <begin position="73"/>
        <end position="90"/>
    </location>
</feature>
<evidence type="ECO:0000313" key="8">
    <source>
        <dbReference type="EMBL" id="CAK9009896.1"/>
    </source>
</evidence>
<dbReference type="PANTHER" id="PTHR10037">
    <property type="entry name" value="VOLTAGE-GATED CATION CHANNEL CALCIUM AND SODIUM"/>
    <property type="match status" value="1"/>
</dbReference>